<dbReference type="InterPro" id="IPR000276">
    <property type="entry name" value="GPCR_Rhodpsn"/>
</dbReference>
<gene>
    <name evidence="7" type="ORF">BaRGS_00018743</name>
</gene>
<feature type="transmembrane region" description="Helical" evidence="5">
    <location>
        <begin position="176"/>
        <end position="199"/>
    </location>
</feature>
<feature type="non-terminal residue" evidence="7">
    <location>
        <position position="382"/>
    </location>
</feature>
<comment type="subcellular location">
    <subcellularLocation>
        <location evidence="1">Membrane</location>
    </subcellularLocation>
</comment>
<dbReference type="InterPro" id="IPR017452">
    <property type="entry name" value="GPCR_Rhodpsn_7TM"/>
</dbReference>
<dbReference type="Pfam" id="PF00001">
    <property type="entry name" value="7tm_1"/>
    <property type="match status" value="1"/>
</dbReference>
<dbReference type="InterPro" id="IPR053071">
    <property type="entry name" value="GPCR1-related_rcpt"/>
</dbReference>
<dbReference type="AlphaFoldDB" id="A0ABD0KS14"/>
<keyword evidence="8" id="KW-1185">Reference proteome</keyword>
<evidence type="ECO:0000313" key="7">
    <source>
        <dbReference type="EMBL" id="KAK7490043.1"/>
    </source>
</evidence>
<feature type="transmembrane region" description="Helical" evidence="5">
    <location>
        <begin position="259"/>
        <end position="286"/>
    </location>
</feature>
<dbReference type="Proteomes" id="UP001519460">
    <property type="component" value="Unassembled WGS sequence"/>
</dbReference>
<dbReference type="SUPFAM" id="SSF81321">
    <property type="entry name" value="Family A G protein-coupled receptor-like"/>
    <property type="match status" value="1"/>
</dbReference>
<feature type="transmembrane region" description="Helical" evidence="5">
    <location>
        <begin position="214"/>
        <end position="239"/>
    </location>
</feature>
<evidence type="ECO:0000256" key="5">
    <source>
        <dbReference type="SAM" id="Phobius"/>
    </source>
</evidence>
<name>A0ABD0KS14_9CAEN</name>
<keyword evidence="2 5" id="KW-0812">Transmembrane</keyword>
<feature type="transmembrane region" description="Helical" evidence="5">
    <location>
        <begin position="329"/>
        <end position="359"/>
    </location>
</feature>
<dbReference type="PRINTS" id="PR00237">
    <property type="entry name" value="GPCRRHODOPSN"/>
</dbReference>
<dbReference type="EMBL" id="JACVVK020000131">
    <property type="protein sequence ID" value="KAK7490043.1"/>
    <property type="molecule type" value="Genomic_DNA"/>
</dbReference>
<evidence type="ECO:0000313" key="8">
    <source>
        <dbReference type="Proteomes" id="UP001519460"/>
    </source>
</evidence>
<protein>
    <recommendedName>
        <fullName evidence="6">G-protein coupled receptors family 1 profile domain-containing protein</fullName>
    </recommendedName>
</protein>
<sequence length="382" mass="41622">MRESGTRPAKPLFGVNTQRSLISTAAKICKSSTEQAEKSSRGAGCANRLNGHFTALNSRGVSSLLIRQPNADDMTGEDEVFATCLSKMSEMVGLPQEMLIQLVPEVTSSCANISHLAQVMYLTAQPLDLHRIAPRLAVPLYGVVSPVLIVVGFVLNVVLVVLLVRQQVQTPTSVLLGGMAVLDGLTGLLQLPFLLYAYAMDNHGNYLSMAWCRIYWYLCRLVPMAMHTASLWLTTLLALQRHLGVSRSSRRTRSKLKCVAGMTRVLCSIKGAAVAAVVCLFAAGVLHASQAAFLRLVHVKVVAKDVLTSDGLHVVDTCSLRLKGQSLYVAYNCVLTLVRLVLAELCPCVLIGTCNLLLVRTTRRSSRYRCHLVHGHRASMIQ</sequence>
<dbReference type="PANTHER" id="PTHR47023:SF1">
    <property type="entry name" value="SEX PEPTIDE RECEPTOR"/>
    <property type="match status" value="1"/>
</dbReference>
<comment type="caution">
    <text evidence="7">The sequence shown here is derived from an EMBL/GenBank/DDBJ whole genome shotgun (WGS) entry which is preliminary data.</text>
</comment>
<dbReference type="Gene3D" id="1.20.1070.10">
    <property type="entry name" value="Rhodopsin 7-helix transmembrane proteins"/>
    <property type="match status" value="1"/>
</dbReference>
<feature type="transmembrane region" description="Helical" evidence="5">
    <location>
        <begin position="140"/>
        <end position="164"/>
    </location>
</feature>
<dbReference type="PANTHER" id="PTHR47023">
    <property type="entry name" value="SEX PEPTIDE RECEPTOR"/>
    <property type="match status" value="1"/>
</dbReference>
<organism evidence="7 8">
    <name type="scientific">Batillaria attramentaria</name>
    <dbReference type="NCBI Taxonomy" id="370345"/>
    <lineage>
        <taxon>Eukaryota</taxon>
        <taxon>Metazoa</taxon>
        <taxon>Spiralia</taxon>
        <taxon>Lophotrochozoa</taxon>
        <taxon>Mollusca</taxon>
        <taxon>Gastropoda</taxon>
        <taxon>Caenogastropoda</taxon>
        <taxon>Sorbeoconcha</taxon>
        <taxon>Cerithioidea</taxon>
        <taxon>Batillariidae</taxon>
        <taxon>Batillaria</taxon>
    </lineage>
</organism>
<reference evidence="7 8" key="1">
    <citation type="journal article" date="2023" name="Sci. Data">
        <title>Genome assembly of the Korean intertidal mud-creeper Batillaria attramentaria.</title>
        <authorList>
            <person name="Patra A.K."/>
            <person name="Ho P.T."/>
            <person name="Jun S."/>
            <person name="Lee S.J."/>
            <person name="Kim Y."/>
            <person name="Won Y.J."/>
        </authorList>
    </citation>
    <scope>NUCLEOTIDE SEQUENCE [LARGE SCALE GENOMIC DNA]</scope>
    <source>
        <strain evidence="7">Wonlab-2016</strain>
    </source>
</reference>
<proteinExistence type="predicted"/>
<evidence type="ECO:0000256" key="3">
    <source>
        <dbReference type="ARBA" id="ARBA00022989"/>
    </source>
</evidence>
<keyword evidence="3 5" id="KW-1133">Transmembrane helix</keyword>
<evidence type="ECO:0000256" key="4">
    <source>
        <dbReference type="ARBA" id="ARBA00023136"/>
    </source>
</evidence>
<keyword evidence="4 5" id="KW-0472">Membrane</keyword>
<feature type="domain" description="G-protein coupled receptors family 1 profile" evidence="6">
    <location>
        <begin position="155"/>
        <end position="382"/>
    </location>
</feature>
<dbReference type="PROSITE" id="PS50262">
    <property type="entry name" value="G_PROTEIN_RECEP_F1_2"/>
    <property type="match status" value="1"/>
</dbReference>
<dbReference type="GO" id="GO:0016020">
    <property type="term" value="C:membrane"/>
    <property type="evidence" value="ECO:0007669"/>
    <property type="project" value="UniProtKB-SubCell"/>
</dbReference>
<evidence type="ECO:0000259" key="6">
    <source>
        <dbReference type="PROSITE" id="PS50262"/>
    </source>
</evidence>
<evidence type="ECO:0000256" key="2">
    <source>
        <dbReference type="ARBA" id="ARBA00022692"/>
    </source>
</evidence>
<accession>A0ABD0KS14</accession>
<evidence type="ECO:0000256" key="1">
    <source>
        <dbReference type="ARBA" id="ARBA00004370"/>
    </source>
</evidence>